<keyword evidence="4" id="KW-1133">Transmembrane helix</keyword>
<comment type="catalytic activity">
    <reaction evidence="3">
        <text>2 GTP = 3',3'-c-di-GMP + 2 diphosphate</text>
        <dbReference type="Rhea" id="RHEA:24898"/>
        <dbReference type="ChEBI" id="CHEBI:33019"/>
        <dbReference type="ChEBI" id="CHEBI:37565"/>
        <dbReference type="ChEBI" id="CHEBI:58805"/>
        <dbReference type="EC" id="2.7.7.65"/>
    </reaction>
</comment>
<dbReference type="Proteomes" id="UP001515683">
    <property type="component" value="Unassembled WGS sequence"/>
</dbReference>
<dbReference type="RefSeq" id="WP_017347466.1">
    <property type="nucleotide sequence ID" value="NZ_VWXF01000002.1"/>
</dbReference>
<comment type="pathway">
    <text evidence="1">Purine metabolism; 3',5'-cyclic di-GMP biosynthesis.</text>
</comment>
<feature type="transmembrane region" description="Helical" evidence="4">
    <location>
        <begin position="119"/>
        <end position="140"/>
    </location>
</feature>
<reference evidence="6 7" key="1">
    <citation type="journal article" date="2019" name="bioRxiv">
        <title>Bacteria contribute to plant secondary compound degradation in a generalist herbivore system.</title>
        <authorList>
            <person name="Francoeur C.B."/>
            <person name="Khadempour L."/>
            <person name="Moreira-Soto R.D."/>
            <person name="Gotting K."/>
            <person name="Book A.J."/>
            <person name="Pinto-Tomas A.A."/>
            <person name="Keefover-Ring K."/>
            <person name="Currie C.R."/>
        </authorList>
    </citation>
    <scope>NUCLEOTIDE SEQUENCE [LARGE SCALE GENOMIC DNA]</scope>
    <source>
        <strain evidence="6">Acro-835</strain>
    </source>
</reference>
<evidence type="ECO:0000256" key="3">
    <source>
        <dbReference type="ARBA" id="ARBA00034247"/>
    </source>
</evidence>
<feature type="transmembrane region" description="Helical" evidence="4">
    <location>
        <begin position="16"/>
        <end position="34"/>
    </location>
</feature>
<evidence type="ECO:0000256" key="2">
    <source>
        <dbReference type="ARBA" id="ARBA00012528"/>
    </source>
</evidence>
<keyword evidence="4" id="KW-0472">Membrane</keyword>
<dbReference type="PANTHER" id="PTHR45138">
    <property type="entry name" value="REGULATORY COMPONENTS OF SENSORY TRANSDUCTION SYSTEM"/>
    <property type="match status" value="1"/>
</dbReference>
<evidence type="ECO:0000256" key="4">
    <source>
        <dbReference type="SAM" id="Phobius"/>
    </source>
</evidence>
<dbReference type="EMBL" id="VWXF01000002">
    <property type="protein sequence ID" value="NIF21368.1"/>
    <property type="molecule type" value="Genomic_DNA"/>
</dbReference>
<dbReference type="CDD" id="cd01949">
    <property type="entry name" value="GGDEF"/>
    <property type="match status" value="1"/>
</dbReference>
<dbReference type="Gene3D" id="3.30.70.270">
    <property type="match status" value="1"/>
</dbReference>
<dbReference type="SMART" id="SM00267">
    <property type="entry name" value="GGDEF"/>
    <property type="match status" value="1"/>
</dbReference>
<dbReference type="InterPro" id="IPR043128">
    <property type="entry name" value="Rev_trsase/Diguanyl_cyclase"/>
</dbReference>
<feature type="transmembrane region" description="Helical" evidence="4">
    <location>
        <begin position="191"/>
        <end position="212"/>
    </location>
</feature>
<dbReference type="EC" id="2.7.7.65" evidence="2"/>
<evidence type="ECO:0000259" key="5">
    <source>
        <dbReference type="PROSITE" id="PS50887"/>
    </source>
</evidence>
<feature type="domain" description="GGDEF" evidence="5">
    <location>
        <begin position="327"/>
        <end position="465"/>
    </location>
</feature>
<accession>A0ABX0R7M6</accession>
<evidence type="ECO:0000313" key="6">
    <source>
        <dbReference type="EMBL" id="NIF21368.1"/>
    </source>
</evidence>
<feature type="transmembrane region" description="Helical" evidence="4">
    <location>
        <begin position="89"/>
        <end position="107"/>
    </location>
</feature>
<feature type="transmembrane region" description="Helical" evidence="4">
    <location>
        <begin position="218"/>
        <end position="247"/>
    </location>
</feature>
<keyword evidence="4" id="KW-0812">Transmembrane</keyword>
<dbReference type="Pfam" id="PF00990">
    <property type="entry name" value="GGDEF"/>
    <property type="match status" value="1"/>
</dbReference>
<protein>
    <recommendedName>
        <fullName evidence="2">diguanylate cyclase</fullName>
        <ecNumber evidence="2">2.7.7.65</ecNumber>
    </recommendedName>
</protein>
<evidence type="ECO:0000313" key="7">
    <source>
        <dbReference type="Proteomes" id="UP001515683"/>
    </source>
</evidence>
<dbReference type="PANTHER" id="PTHR45138:SF9">
    <property type="entry name" value="DIGUANYLATE CYCLASE DGCM-RELATED"/>
    <property type="match status" value="1"/>
</dbReference>
<dbReference type="PROSITE" id="PS50887">
    <property type="entry name" value="GGDEF"/>
    <property type="match status" value="1"/>
</dbReference>
<sequence>MRVKLFEEHTTKKNVLLLYFTTLLFCFVGSHLRIPQELSLFWPVNAIISGLLIRNPFLHSLRYYCVIFAAMVFNDTVFSGWALQAVTLNIANMLFIVTMVSMLVRHFQSRQGSLLVNKALRIFPACLVAALVCAGWGALAQGQLSYITFATAWGDWFSEQFSTGLMLLPFLLTRSWNTFLSRSLFYPSRLLPLLSVVISLTVGALIGGAGSLTFPLPALIWCAIVLPVPLTNLIILLTGITEIILVAHGVMNIQGEDGVLPLSRLTSARLGVATVAISPLIVAVTMETIRQLNQRLALRANYDFLTRLLSRSGLYEVLKDKPFTPQRKTGVILLDVDYFKSINDSFGHHAGDEVLEQIARRIEHQSAAGDWVCRFGGEEFVVVVDEPQANELYLLAERIRQSVVAEKFWVQGNTATVTVSIGLAQDGACQDRDWQSHIHRLITAADKNLYLSKRNGRNQTSPAQLPVTSEVA</sequence>
<dbReference type="NCBIfam" id="TIGR00254">
    <property type="entry name" value="GGDEF"/>
    <property type="match status" value="1"/>
</dbReference>
<proteinExistence type="predicted"/>
<dbReference type="InterPro" id="IPR050469">
    <property type="entry name" value="Diguanylate_Cyclase"/>
</dbReference>
<dbReference type="SUPFAM" id="SSF55073">
    <property type="entry name" value="Nucleotide cyclase"/>
    <property type="match status" value="1"/>
</dbReference>
<name>A0ABX0R7M6_9GAMM</name>
<dbReference type="InterPro" id="IPR000160">
    <property type="entry name" value="GGDEF_dom"/>
</dbReference>
<evidence type="ECO:0000256" key="1">
    <source>
        <dbReference type="ARBA" id="ARBA00004665"/>
    </source>
</evidence>
<comment type="caution">
    <text evidence="6">The sequence shown here is derived from an EMBL/GenBank/DDBJ whole genome shotgun (WGS) entry which is preliminary data.</text>
</comment>
<gene>
    <name evidence="6" type="ORF">F3J40_07110</name>
</gene>
<organism evidence="6 7">
    <name type="scientific">Candidatus Pantoea multigeneris</name>
    <dbReference type="NCBI Taxonomy" id="2608357"/>
    <lineage>
        <taxon>Bacteria</taxon>
        <taxon>Pseudomonadati</taxon>
        <taxon>Pseudomonadota</taxon>
        <taxon>Gammaproteobacteria</taxon>
        <taxon>Enterobacterales</taxon>
        <taxon>Erwiniaceae</taxon>
        <taxon>Pantoea</taxon>
    </lineage>
</organism>
<dbReference type="InterPro" id="IPR029787">
    <property type="entry name" value="Nucleotide_cyclase"/>
</dbReference>
<keyword evidence="7" id="KW-1185">Reference proteome</keyword>